<evidence type="ECO:0000259" key="2">
    <source>
        <dbReference type="Pfam" id="PF00934"/>
    </source>
</evidence>
<dbReference type="Pfam" id="PF00934">
    <property type="entry name" value="PE"/>
    <property type="match status" value="1"/>
</dbReference>
<evidence type="ECO:0000256" key="1">
    <source>
        <dbReference type="SAM" id="SignalP"/>
    </source>
</evidence>
<proteinExistence type="predicted"/>
<evidence type="ECO:0000313" key="5">
    <source>
        <dbReference type="Proteomes" id="UP000093629"/>
    </source>
</evidence>
<dbReference type="InterPro" id="IPR038332">
    <property type="entry name" value="PPE_sf"/>
</dbReference>
<dbReference type="EMBL" id="LZLQ01000026">
    <property type="protein sequence ID" value="OBK18594.1"/>
    <property type="molecule type" value="Genomic_DNA"/>
</dbReference>
<organism evidence="4 5">
    <name type="scientific">Mycobacterium asiaticum</name>
    <dbReference type="NCBI Taxonomy" id="1790"/>
    <lineage>
        <taxon>Bacteria</taxon>
        <taxon>Bacillati</taxon>
        <taxon>Actinomycetota</taxon>
        <taxon>Actinomycetes</taxon>
        <taxon>Mycobacteriales</taxon>
        <taxon>Mycobacteriaceae</taxon>
        <taxon>Mycobacterium</taxon>
    </lineage>
</organism>
<protein>
    <recommendedName>
        <fullName evidence="6">PE family protein</fullName>
    </recommendedName>
</protein>
<name>A0A1A3NBZ9_MYCAS</name>
<feature type="signal peptide" evidence="1">
    <location>
        <begin position="1"/>
        <end position="26"/>
    </location>
</feature>
<dbReference type="InterPro" id="IPR000084">
    <property type="entry name" value="PE-PGRS_N"/>
</dbReference>
<dbReference type="SUPFAM" id="SSF140459">
    <property type="entry name" value="PE/PPE dimer-like"/>
    <property type="match status" value="1"/>
</dbReference>
<comment type="caution">
    <text evidence="4">The sequence shown here is derived from an EMBL/GenBank/DDBJ whole genome shotgun (WGS) entry which is preliminary data.</text>
</comment>
<dbReference type="AlphaFoldDB" id="A0A1A3NBZ9"/>
<gene>
    <name evidence="4" type="ORF">A5636_20310</name>
</gene>
<feature type="chain" id="PRO_5039388719" description="PE family protein" evidence="1">
    <location>
        <begin position="27"/>
        <end position="296"/>
    </location>
</feature>
<feature type="domain" description="PE" evidence="2">
    <location>
        <begin position="4"/>
        <end position="94"/>
    </location>
</feature>
<sequence>MSFLTAVPQELAAAAAQLGAIGSALAAENAGAAAPTTAIAPAAADQVSIIQSGIFTAYGALYQQLAAEAQAIQEQFVQTLGLSSGTYEASESANAAAATLADGASAAATAPGAASPVTDFLTQVEILLGGPLYSSGGQPFSLSGNMANIGSYEIGNFASASSNMLGLTSGGLMPEGYGVPEELATAAEAATAAEGASAVSAVGATGGGPVAAALGTSTLIGSMSAPPSWATGATLVSSTAPSALSGTGWTAAAPAAATGGFYPGMPGVASAARNSAGFGAPRYGVKPIVMPKAATV</sequence>
<keyword evidence="5" id="KW-1185">Reference proteome</keyword>
<dbReference type="RefSeq" id="WP_065157588.1">
    <property type="nucleotide sequence ID" value="NZ_LZLQ01000026.1"/>
</dbReference>
<feature type="domain" description="PPE family C-terminal" evidence="3">
    <location>
        <begin position="211"/>
        <end position="292"/>
    </location>
</feature>
<evidence type="ECO:0008006" key="6">
    <source>
        <dbReference type="Google" id="ProtNLM"/>
    </source>
</evidence>
<dbReference type="InterPro" id="IPR022171">
    <property type="entry name" value="PPE_C"/>
</dbReference>
<dbReference type="Gene3D" id="1.10.287.850">
    <property type="entry name" value="HP0062-like domain"/>
    <property type="match status" value="1"/>
</dbReference>
<reference evidence="5" key="1">
    <citation type="submission" date="2016-06" db="EMBL/GenBank/DDBJ databases">
        <authorList>
            <person name="Sutton G."/>
            <person name="Brinkac L."/>
            <person name="Sanka R."/>
            <person name="Adams M."/>
            <person name="Lau E."/>
            <person name="Garcia-Basteiro A."/>
            <person name="Lopez-Varela E."/>
            <person name="Palencia S."/>
        </authorList>
    </citation>
    <scope>NUCLEOTIDE SEQUENCE [LARGE SCALE GENOMIC DNA]</scope>
    <source>
        <strain evidence="5">1245139.5</strain>
    </source>
</reference>
<dbReference type="Proteomes" id="UP000093629">
    <property type="component" value="Unassembled WGS sequence"/>
</dbReference>
<keyword evidence="1" id="KW-0732">Signal</keyword>
<evidence type="ECO:0000259" key="3">
    <source>
        <dbReference type="Pfam" id="PF12484"/>
    </source>
</evidence>
<dbReference type="Pfam" id="PF12484">
    <property type="entry name" value="PPE-SVP"/>
    <property type="match status" value="1"/>
</dbReference>
<accession>A0A1A3NBZ9</accession>
<dbReference type="OrthoDB" id="4764762at2"/>
<evidence type="ECO:0000313" key="4">
    <source>
        <dbReference type="EMBL" id="OBK18594.1"/>
    </source>
</evidence>